<organism evidence="8 9">
    <name type="scientific">Acropora cervicornis</name>
    <name type="common">Staghorn coral</name>
    <dbReference type="NCBI Taxonomy" id="6130"/>
    <lineage>
        <taxon>Eukaryota</taxon>
        <taxon>Metazoa</taxon>
        <taxon>Cnidaria</taxon>
        <taxon>Anthozoa</taxon>
        <taxon>Hexacorallia</taxon>
        <taxon>Scleractinia</taxon>
        <taxon>Astrocoeniina</taxon>
        <taxon>Acroporidae</taxon>
        <taxon>Acropora</taxon>
    </lineage>
</organism>
<dbReference type="EMBL" id="JARQWQ010000029">
    <property type="protein sequence ID" value="KAK2562269.1"/>
    <property type="molecule type" value="Genomic_DNA"/>
</dbReference>
<sequence>MLHCVAFECNVQAKRKQNDPKIRFHTFPKDKKTHQAWIHAIGRTSLPKNPRLCSKHFEEHCFKESYLMEVRILGSSRMLNPLKTDAVPTIFSHRKATPVRLSSVKRAEKRQPMESVSGLFNNNPGISAFQERTHEALAKEEDHELPEMLSETVSPTHCDVGVQTECSPVTMVDSSTQCEMPTTSNAQCQFPRDFCEAVFADHTYCRKTTQADIEEMEELSEEEEMDDDVSQVSQLDLFPDLNDDDPNEQENVAEEPMVILSQETLSSQSEYEPSEDGLASQDEASGCEDQTVKSSFGKQRVFLIYERKLQELLRFCPKCGMLIEQESIQEVKKEGSQLSLRLNCLNNCNYKWQSQPPLQDIKGAGNLLLSAGIFFCGIPFSKFESLSKLINFKCIGKGTYYNLRERYVFPVVKTMWKEQQAEVFSGLKLKESAVVLAGDGHCDSPGHCAKYCTYTILDVESKKVVDFKVVAVTEVANSNCMEKKGFMDTLSNLEANGIKVDIISTDRHPQIKKEIRVNHPNIDHQFDPWHISKSVSKKLAAASKKSGCSDLAPWIPSIVNHLWWSAESCGNDPEVLKEKWLSVIHHVTNRHEWPGNRHFHKCEHNRLSTDQQRKKKWLKPGSASHTALVNIVKDKLLLKDIVHLTKFVHTTALEIYHSLYLKYLPKLTHFTHDVMTAGTMLAALDHNFNANRTQALIQSGESQGEPRFKISWSKASKKFGAEPVLEKKNYKYLEDMLQAAISLANSGTKPPPKVKDKSSVMAPAERPNRKEIIATRQRLSRFR</sequence>
<evidence type="ECO:0000313" key="8">
    <source>
        <dbReference type="EMBL" id="KAK2562269.1"/>
    </source>
</evidence>
<dbReference type="Pfam" id="PF05485">
    <property type="entry name" value="THAP"/>
    <property type="match status" value="1"/>
</dbReference>
<keyword evidence="4 5" id="KW-0238">DNA-binding</keyword>
<comment type="caution">
    <text evidence="8">The sequence shown here is derived from an EMBL/GenBank/DDBJ whole genome shotgun (WGS) entry which is preliminary data.</text>
</comment>
<keyword evidence="1" id="KW-0479">Metal-binding</keyword>
<dbReference type="SMART" id="SM00980">
    <property type="entry name" value="THAP"/>
    <property type="match status" value="1"/>
</dbReference>
<dbReference type="GO" id="GO:0008270">
    <property type="term" value="F:zinc ion binding"/>
    <property type="evidence" value="ECO:0007669"/>
    <property type="project" value="UniProtKB-KW"/>
</dbReference>
<evidence type="ECO:0000256" key="6">
    <source>
        <dbReference type="SAM" id="MobiDB-lite"/>
    </source>
</evidence>
<dbReference type="PROSITE" id="PS50950">
    <property type="entry name" value="ZF_THAP"/>
    <property type="match status" value="1"/>
</dbReference>
<feature type="domain" description="THAP-type" evidence="7">
    <location>
        <begin position="1"/>
        <end position="91"/>
    </location>
</feature>
<dbReference type="AlphaFoldDB" id="A0AAD9QJE4"/>
<dbReference type="Proteomes" id="UP001249851">
    <property type="component" value="Unassembled WGS sequence"/>
</dbReference>
<evidence type="ECO:0000313" key="9">
    <source>
        <dbReference type="Proteomes" id="UP001249851"/>
    </source>
</evidence>
<evidence type="ECO:0000259" key="7">
    <source>
        <dbReference type="PROSITE" id="PS50950"/>
    </source>
</evidence>
<keyword evidence="2 5" id="KW-0863">Zinc-finger</keyword>
<feature type="region of interest" description="Disordered" evidence="6">
    <location>
        <begin position="105"/>
        <end position="124"/>
    </location>
</feature>
<evidence type="ECO:0000256" key="2">
    <source>
        <dbReference type="ARBA" id="ARBA00022771"/>
    </source>
</evidence>
<dbReference type="SUPFAM" id="SSF57716">
    <property type="entry name" value="Glucocorticoid receptor-like (DNA-binding domain)"/>
    <property type="match status" value="1"/>
</dbReference>
<evidence type="ECO:0000256" key="3">
    <source>
        <dbReference type="ARBA" id="ARBA00022833"/>
    </source>
</evidence>
<evidence type="ECO:0000256" key="4">
    <source>
        <dbReference type="ARBA" id="ARBA00023125"/>
    </source>
</evidence>
<dbReference type="SMART" id="SM00692">
    <property type="entry name" value="DM3"/>
    <property type="match status" value="1"/>
</dbReference>
<reference evidence="8" key="2">
    <citation type="journal article" date="2023" name="Science">
        <title>Genomic signatures of disease resistance in endangered staghorn corals.</title>
        <authorList>
            <person name="Vollmer S.V."/>
            <person name="Selwyn J.D."/>
            <person name="Despard B.A."/>
            <person name="Roesel C.L."/>
        </authorList>
    </citation>
    <scope>NUCLEOTIDE SEQUENCE</scope>
    <source>
        <strain evidence="8">K2</strain>
    </source>
</reference>
<dbReference type="PANTHER" id="PTHR31751">
    <property type="entry name" value="SI:CH211-108C17.2-RELATED-RELATED"/>
    <property type="match status" value="1"/>
</dbReference>
<dbReference type="Gene3D" id="6.20.210.20">
    <property type="entry name" value="THAP domain"/>
    <property type="match status" value="1"/>
</dbReference>
<name>A0AAD9QJE4_ACRCE</name>
<feature type="region of interest" description="Disordered" evidence="6">
    <location>
        <begin position="264"/>
        <end position="291"/>
    </location>
</feature>
<dbReference type="InterPro" id="IPR006612">
    <property type="entry name" value="THAP_Znf"/>
</dbReference>
<evidence type="ECO:0000256" key="5">
    <source>
        <dbReference type="PROSITE-ProRule" id="PRU00309"/>
    </source>
</evidence>
<dbReference type="InterPro" id="IPR038441">
    <property type="entry name" value="THAP_Znf_sf"/>
</dbReference>
<reference evidence="8" key="1">
    <citation type="journal article" date="2023" name="G3 (Bethesda)">
        <title>Whole genome assembly and annotation of the endangered Caribbean coral Acropora cervicornis.</title>
        <authorList>
            <person name="Selwyn J.D."/>
            <person name="Vollmer S.V."/>
        </authorList>
    </citation>
    <scope>NUCLEOTIDE SEQUENCE</scope>
    <source>
        <strain evidence="8">K2</strain>
    </source>
</reference>
<gene>
    <name evidence="8" type="ORF">P5673_014534</name>
</gene>
<feature type="region of interest" description="Disordered" evidence="6">
    <location>
        <begin position="744"/>
        <end position="783"/>
    </location>
</feature>
<keyword evidence="3" id="KW-0862">Zinc</keyword>
<evidence type="ECO:0000256" key="1">
    <source>
        <dbReference type="ARBA" id="ARBA00022723"/>
    </source>
</evidence>
<proteinExistence type="predicted"/>
<dbReference type="GO" id="GO:0003677">
    <property type="term" value="F:DNA binding"/>
    <property type="evidence" value="ECO:0007669"/>
    <property type="project" value="UniProtKB-UniRule"/>
</dbReference>
<accession>A0AAD9QJE4</accession>
<keyword evidence="9" id="KW-1185">Reference proteome</keyword>
<protein>
    <recommendedName>
        <fullName evidence="7">THAP-type domain-containing protein</fullName>
    </recommendedName>
</protein>
<dbReference type="PANTHER" id="PTHR31751:SF42">
    <property type="entry name" value="PROTEIN CBG10204"/>
    <property type="match status" value="1"/>
</dbReference>